<dbReference type="Gene3D" id="3.90.220.20">
    <property type="entry name" value="DNA methylase specificity domains"/>
    <property type="match status" value="1"/>
</dbReference>
<keyword evidence="2" id="KW-0680">Restriction system</keyword>
<name>A0A926I2A5_9FIRM</name>
<keyword evidence="3" id="KW-0238">DNA-binding</keyword>
<gene>
    <name evidence="5" type="ORF">H8730_16235</name>
</gene>
<dbReference type="GO" id="GO:0009307">
    <property type="term" value="P:DNA restriction-modification system"/>
    <property type="evidence" value="ECO:0007669"/>
    <property type="project" value="UniProtKB-KW"/>
</dbReference>
<proteinExistence type="inferred from homology"/>
<dbReference type="Pfam" id="PF01420">
    <property type="entry name" value="Methylase_S"/>
    <property type="match status" value="1"/>
</dbReference>
<evidence type="ECO:0000313" key="6">
    <source>
        <dbReference type="Proteomes" id="UP000657006"/>
    </source>
</evidence>
<dbReference type="EMBL" id="JACRSQ010000045">
    <property type="protein sequence ID" value="MBC8545089.1"/>
    <property type="molecule type" value="Genomic_DNA"/>
</dbReference>
<keyword evidence="5" id="KW-0540">Nuclease</keyword>
<comment type="caution">
    <text evidence="5">The sequence shown here is derived from an EMBL/GenBank/DDBJ whole genome shotgun (WGS) entry which is preliminary data.</text>
</comment>
<organism evidence="5 6">
    <name type="scientific">Bianquea renquensis</name>
    <dbReference type="NCBI Taxonomy" id="2763661"/>
    <lineage>
        <taxon>Bacteria</taxon>
        <taxon>Bacillati</taxon>
        <taxon>Bacillota</taxon>
        <taxon>Clostridia</taxon>
        <taxon>Eubacteriales</taxon>
        <taxon>Bianqueaceae</taxon>
        <taxon>Bianquea</taxon>
    </lineage>
</organism>
<evidence type="ECO:0000256" key="3">
    <source>
        <dbReference type="ARBA" id="ARBA00023125"/>
    </source>
</evidence>
<dbReference type="RefSeq" id="WP_249290191.1">
    <property type="nucleotide sequence ID" value="NZ_JACRSQ010000045.1"/>
</dbReference>
<evidence type="ECO:0000313" key="5">
    <source>
        <dbReference type="EMBL" id="MBC8545089.1"/>
    </source>
</evidence>
<dbReference type="GO" id="GO:0003677">
    <property type="term" value="F:DNA binding"/>
    <property type="evidence" value="ECO:0007669"/>
    <property type="project" value="UniProtKB-KW"/>
</dbReference>
<dbReference type="SUPFAM" id="SSF116734">
    <property type="entry name" value="DNA methylase specificity domain"/>
    <property type="match status" value="1"/>
</dbReference>
<evidence type="ECO:0000256" key="2">
    <source>
        <dbReference type="ARBA" id="ARBA00022747"/>
    </source>
</evidence>
<keyword evidence="5" id="KW-0255">Endonuclease</keyword>
<dbReference type="Proteomes" id="UP000657006">
    <property type="component" value="Unassembled WGS sequence"/>
</dbReference>
<keyword evidence="6" id="KW-1185">Reference proteome</keyword>
<comment type="similarity">
    <text evidence="1">Belongs to the type-I restriction system S methylase family.</text>
</comment>
<dbReference type="GO" id="GO:0004519">
    <property type="term" value="F:endonuclease activity"/>
    <property type="evidence" value="ECO:0007669"/>
    <property type="project" value="UniProtKB-KW"/>
</dbReference>
<evidence type="ECO:0000259" key="4">
    <source>
        <dbReference type="Pfam" id="PF01420"/>
    </source>
</evidence>
<feature type="domain" description="Type I restriction modification DNA specificity" evidence="4">
    <location>
        <begin position="44"/>
        <end position="172"/>
    </location>
</feature>
<dbReference type="AlphaFoldDB" id="A0A926I2A5"/>
<accession>A0A926I2A5</accession>
<evidence type="ECO:0000256" key="1">
    <source>
        <dbReference type="ARBA" id="ARBA00010923"/>
    </source>
</evidence>
<sequence length="174" mass="20215">MKEGYRLLGDFIQQVDVRNTDGKEDNLLGVSVQKTFIPSIANTVGTDFTKYKVVKRGQFTYIPDTSRRGDKIGIALLKDYDEGLVSNIYTVFEVKDENELMPEYLMLWFSRPEFDRYARFKSHGSVREVMDWDEMCKVELPVPSIEKQRSIVKAYNTITDRIELKRKINDNLAA</sequence>
<protein>
    <submittedName>
        <fullName evidence="5">Restriction endonuclease subunit S</fullName>
    </submittedName>
</protein>
<dbReference type="InterPro" id="IPR044946">
    <property type="entry name" value="Restrct_endonuc_typeI_TRD_sf"/>
</dbReference>
<dbReference type="InterPro" id="IPR000055">
    <property type="entry name" value="Restrct_endonuc_typeI_TRD"/>
</dbReference>
<keyword evidence="5" id="KW-0378">Hydrolase</keyword>
<reference evidence="5" key="1">
    <citation type="submission" date="2020-08" db="EMBL/GenBank/DDBJ databases">
        <title>Genome public.</title>
        <authorList>
            <person name="Liu C."/>
            <person name="Sun Q."/>
        </authorList>
    </citation>
    <scope>NUCLEOTIDE SEQUENCE</scope>
    <source>
        <strain evidence="5">NSJ-32</strain>
    </source>
</reference>